<dbReference type="AlphaFoldDB" id="A0A8J3E0U8"/>
<evidence type="ECO:0000313" key="9">
    <source>
        <dbReference type="EMBL" id="GGF05121.1"/>
    </source>
</evidence>
<dbReference type="Pfam" id="PF07690">
    <property type="entry name" value="MFS_1"/>
    <property type="match status" value="1"/>
</dbReference>
<reference evidence="9" key="1">
    <citation type="journal article" date="2014" name="Int. J. Syst. Evol. Microbiol.">
        <title>Complete genome sequence of Corynebacterium casei LMG S-19264T (=DSM 44701T), isolated from a smear-ripened cheese.</title>
        <authorList>
            <consortium name="US DOE Joint Genome Institute (JGI-PGF)"/>
            <person name="Walter F."/>
            <person name="Albersmeier A."/>
            <person name="Kalinowski J."/>
            <person name="Ruckert C."/>
        </authorList>
    </citation>
    <scope>NUCLEOTIDE SEQUENCE</scope>
    <source>
        <strain evidence="9">CGMCC 1.15725</strain>
    </source>
</reference>
<keyword evidence="5 7" id="KW-1133">Transmembrane helix</keyword>
<dbReference type="GO" id="GO:0022857">
    <property type="term" value="F:transmembrane transporter activity"/>
    <property type="evidence" value="ECO:0007669"/>
    <property type="project" value="InterPro"/>
</dbReference>
<dbReference type="EMBL" id="BMJQ01000002">
    <property type="protein sequence ID" value="GGF05121.1"/>
    <property type="molecule type" value="Genomic_DNA"/>
</dbReference>
<feature type="domain" description="Major facilitator superfamily (MFS) profile" evidence="8">
    <location>
        <begin position="25"/>
        <end position="440"/>
    </location>
</feature>
<feature type="transmembrane region" description="Helical" evidence="7">
    <location>
        <begin position="347"/>
        <end position="370"/>
    </location>
</feature>
<organism evidence="9 10">
    <name type="scientific">Aliidongia dinghuensis</name>
    <dbReference type="NCBI Taxonomy" id="1867774"/>
    <lineage>
        <taxon>Bacteria</taxon>
        <taxon>Pseudomonadati</taxon>
        <taxon>Pseudomonadota</taxon>
        <taxon>Alphaproteobacteria</taxon>
        <taxon>Rhodospirillales</taxon>
        <taxon>Dongiaceae</taxon>
        <taxon>Aliidongia</taxon>
    </lineage>
</organism>
<evidence type="ECO:0000256" key="4">
    <source>
        <dbReference type="ARBA" id="ARBA00022692"/>
    </source>
</evidence>
<feature type="transmembrane region" description="Helical" evidence="7">
    <location>
        <begin position="164"/>
        <end position="185"/>
    </location>
</feature>
<protein>
    <submittedName>
        <fullName evidence="9">MFS transporter</fullName>
    </submittedName>
</protein>
<dbReference type="Gene3D" id="1.20.1250.20">
    <property type="entry name" value="MFS general substrate transporter like domains"/>
    <property type="match status" value="2"/>
</dbReference>
<feature type="transmembrane region" description="Helical" evidence="7">
    <location>
        <begin position="122"/>
        <end position="143"/>
    </location>
</feature>
<feature type="transmembrane region" description="Helical" evidence="7">
    <location>
        <begin position="319"/>
        <end position="340"/>
    </location>
</feature>
<comment type="subcellular location">
    <subcellularLocation>
        <location evidence="1">Cell membrane</location>
        <topology evidence="1">Multi-pass membrane protein</topology>
    </subcellularLocation>
</comment>
<gene>
    <name evidence="9" type="ORF">GCM10011611_08250</name>
</gene>
<proteinExistence type="predicted"/>
<keyword evidence="6 7" id="KW-0472">Membrane</keyword>
<dbReference type="Proteomes" id="UP000646365">
    <property type="component" value="Unassembled WGS sequence"/>
</dbReference>
<dbReference type="CDD" id="cd17369">
    <property type="entry name" value="MFS_ShiA_like"/>
    <property type="match status" value="1"/>
</dbReference>
<feature type="transmembrane region" description="Helical" evidence="7">
    <location>
        <begin position="98"/>
        <end position="116"/>
    </location>
</feature>
<evidence type="ECO:0000256" key="5">
    <source>
        <dbReference type="ARBA" id="ARBA00022989"/>
    </source>
</evidence>
<dbReference type="PROSITE" id="PS50850">
    <property type="entry name" value="MFS"/>
    <property type="match status" value="1"/>
</dbReference>
<feature type="transmembrane region" description="Helical" evidence="7">
    <location>
        <begin position="291"/>
        <end position="313"/>
    </location>
</feature>
<feature type="transmembrane region" description="Helical" evidence="7">
    <location>
        <begin position="197"/>
        <end position="216"/>
    </location>
</feature>
<dbReference type="PROSITE" id="PS00217">
    <property type="entry name" value="SUGAR_TRANSPORT_2"/>
    <property type="match status" value="1"/>
</dbReference>
<keyword evidence="2" id="KW-0813">Transport</keyword>
<evidence type="ECO:0000313" key="10">
    <source>
        <dbReference type="Proteomes" id="UP000646365"/>
    </source>
</evidence>
<dbReference type="RefSeq" id="WP_189042814.1">
    <property type="nucleotide sequence ID" value="NZ_BMJQ01000002.1"/>
</dbReference>
<dbReference type="SUPFAM" id="SSF103473">
    <property type="entry name" value="MFS general substrate transporter"/>
    <property type="match status" value="1"/>
</dbReference>
<reference evidence="9" key="2">
    <citation type="submission" date="2020-09" db="EMBL/GenBank/DDBJ databases">
        <authorList>
            <person name="Sun Q."/>
            <person name="Zhou Y."/>
        </authorList>
    </citation>
    <scope>NUCLEOTIDE SEQUENCE</scope>
    <source>
        <strain evidence="9">CGMCC 1.15725</strain>
    </source>
</reference>
<name>A0A8J3E0U8_9PROT</name>
<sequence>MDATQSAAIDRIEGPAADMAGIRKAVTAATIGTVIEWYDYALYGAASGLVVNKLFFPQLSPVAGVLAAFATFAVGFFTRPLGGLVISHFGDKVGRKPALIFTVALMGLSTVAIGLLPDFSQIGIAAPILLMLLRLVQGFGAGAEYAGAVTLVSEYVPPERRGYYTAYLQSATIIGILLATFAFLAVSYESEATLLGWGWRVPFLVSALLFFVALYIRNRLDETPEYVAAVEHAQARRRAARVPVRELLANSPKEVFLGFLSVTGHNANAYLLNAFALSYMTNTLKMPRTDALMAVIAATAVGIVATPVLGWIADRVGHAKVYGFGALFMVLFAFPLFALLDSKDAVLATVGMGLAYAFGFGGMAGAQGAFLANLFPTRYRFSGIAFARELNSLIIAGPTPFIASALVALSDGRPRLVILYLIVCCALTVVAVWAARHRAVNTGNG</sequence>
<dbReference type="InterPro" id="IPR005829">
    <property type="entry name" value="Sugar_transporter_CS"/>
</dbReference>
<dbReference type="PANTHER" id="PTHR43045">
    <property type="entry name" value="SHIKIMATE TRANSPORTER"/>
    <property type="match status" value="1"/>
</dbReference>
<evidence type="ECO:0000256" key="3">
    <source>
        <dbReference type="ARBA" id="ARBA00022475"/>
    </source>
</evidence>
<evidence type="ECO:0000256" key="1">
    <source>
        <dbReference type="ARBA" id="ARBA00004651"/>
    </source>
</evidence>
<keyword evidence="3" id="KW-1003">Cell membrane</keyword>
<evidence type="ECO:0000256" key="2">
    <source>
        <dbReference type="ARBA" id="ARBA00022448"/>
    </source>
</evidence>
<dbReference type="FunFam" id="1.20.1250.20:FF:000001">
    <property type="entry name" value="Dicarboxylate MFS transporter"/>
    <property type="match status" value="1"/>
</dbReference>
<comment type="caution">
    <text evidence="9">The sequence shown here is derived from an EMBL/GenBank/DDBJ whole genome shotgun (WGS) entry which is preliminary data.</text>
</comment>
<dbReference type="InterPro" id="IPR020846">
    <property type="entry name" value="MFS_dom"/>
</dbReference>
<dbReference type="PANTHER" id="PTHR43045:SF1">
    <property type="entry name" value="SHIKIMATE TRANSPORTER"/>
    <property type="match status" value="1"/>
</dbReference>
<feature type="transmembrane region" description="Helical" evidence="7">
    <location>
        <begin position="390"/>
        <end position="409"/>
    </location>
</feature>
<evidence type="ECO:0000256" key="7">
    <source>
        <dbReference type="SAM" id="Phobius"/>
    </source>
</evidence>
<evidence type="ECO:0000259" key="8">
    <source>
        <dbReference type="PROSITE" id="PS50850"/>
    </source>
</evidence>
<dbReference type="InterPro" id="IPR036259">
    <property type="entry name" value="MFS_trans_sf"/>
</dbReference>
<evidence type="ECO:0000256" key="6">
    <source>
        <dbReference type="ARBA" id="ARBA00023136"/>
    </source>
</evidence>
<dbReference type="InterPro" id="IPR011701">
    <property type="entry name" value="MFS"/>
</dbReference>
<keyword evidence="10" id="KW-1185">Reference proteome</keyword>
<dbReference type="GO" id="GO:0005886">
    <property type="term" value="C:plasma membrane"/>
    <property type="evidence" value="ECO:0007669"/>
    <property type="project" value="UniProtKB-SubCell"/>
</dbReference>
<keyword evidence="4 7" id="KW-0812">Transmembrane</keyword>
<accession>A0A8J3E0U8</accession>
<feature type="transmembrane region" description="Helical" evidence="7">
    <location>
        <begin position="59"/>
        <end position="77"/>
    </location>
</feature>
<feature type="transmembrane region" description="Helical" evidence="7">
    <location>
        <begin position="416"/>
        <end position="435"/>
    </location>
</feature>